<dbReference type="InterPro" id="IPR012337">
    <property type="entry name" value="RNaseH-like_sf"/>
</dbReference>
<gene>
    <name evidence="2" type="ORF">PCOR1329_LOCUS68560</name>
</gene>
<accession>A0ABN9WLS3</accession>
<sequence>MTSARKWNKYIHSLIGNSASSVPSDVREEIQRLLQKTDARLTSKLVAKSLDKLWSAQGFRTRIRALKTMKAGEVHKKFLAMTREGGISIPGQNAAATASGSAEQQPRPPAAAKAKAAAKPQGKATASKDADKQEVPGTLVATQWPGPILTSRPTRGSQGVHFCTPDQAWWLMGDFKTEPSATALAIVVPGAKKELEALADGQLFQTSHPCKEVTIIVKLKGTDTEAPMSACVWQLSGVAGPTIEILQQDHAAIDIEDAVRTAKHVVCLAVWEQHAPADIWSAALKALGPKAKGKAKEEQTDDSRDRHRTFVEAWVQQVDSNAIVYRAWSPKLFEKSGGKRSVSVLAVVTEETSKTLRAGSGKDGKFCWIAHLGDATAQAAEDKAAPIVWFKSGTDLPAALAVMDTLDGQRGLVPAPQRLGVRVAAEHHEAASLRIVGSLTAPGRQKSCTVRGVPLELDGEALQTALAKQPFGWEVTFDRMFDTRVGRGPSSQLQFCCVVRAAAPPPKPHVRLGAHLCTIAEVIKPSKGQSRGSADPKSAEPPADDLMGGGAAELPEAEAAGTAAPAEAALAKAASPASQRVAAASMQVNPAAMEMLRGLVTEEVAKQVRAASAAAQASADAATAAATAATAAATQCQSDLAALQANMVTPAARSDSLASNNKTLMDGLRAMLAQNQQQGGAPAPSSPCGAPAPSSPPAAALPKGPPKAAAPPTFLCPGPTRGTRGRFCTYIFFFLQWFAGVDAAAHPLFTIQTANVTSALGRAPVLAAWAKQAHIAAVQETKLGSKAQVDFASGLKASDSDICSARWKAVCLPGVAHIATFYGISGVRSYRAGLDFTANERHLRAVFAWGEAQGGRPVIITCDFNADADASPVLAAALSTDRWYDCGASMGGVSPTYYRSEADRHAGVGGSRIDLIIVNAAAHAALRRFRRADFAVPLHCALTASFDFGSLARERWIVLAPAPLGVSALARDDIDSEGPKETAAAVWANVEPQFYAALGAAASAPAEEAQALVNEAMTLWSDAAQLYLRLRVGDVTGVVPPDDGARRCRAPRFQKQRIVAPYLHKRPELGAATQPMLQAEKLLRCLRQLRAKQRRINLDKLDLRRLGDAAVPTTNTAKQSVSSPFWVEYYNLLGNTRILLRRLEGPPAGPDDEGTTRLHLANVNLGTCTGILAAEEATDRYILDLAHVRRQLRCRRWADKMHAATSGRASAPLFRHIKQAGGVQEKVARHLRRPDGSLTVDPLEMHKMCKETWHAIFNIWQAGPAAGGPDHVLPAAPSWENYLHQLRGHIPTATCTFPEFDERMLRRKIASMDGQRAAGAVQRQLHVQKLFFGIGGAISDFYQLSNGFGQGDSFAILVTTAHMAVWTRLVEAGGLSTGGFFDDSHLAAASASLIREGVSRSLLFDELSGQQTNMDKTVAFGTSAELTGELGQITINGTPLRITAVLHLLGACLPISPGPEDDVSIYAADRYTSAFNSVRRVATLPVDFGTKCQLISTGALSKLYGMEYSTPSEKQLTALGTAVLDAAWGDGRYARSRAVFFTVLTRGHMLDPWQCLRYNTIRTWLRYLRSSAAGLRQFTAVRSLLVAGGSGSFQGPTARLLQYFEDIEWNLFNVDILITHSGEPIRWLELQRGAAVVDVDASAALLRAPTKLTKLQRGILRTYLAGAVNTQDRLGAIAEETLRRRARGAAAAAPGPAGAGGDPPAPASLTRVCQLCGEEVETTDHILERCSHPAIVAAREEWTTPDLRELGPSLPTCARLCGLAVEDPRDEAARLALPPVQGHGEPPPRLETDDAVEIFTADGFLIAAGDGACHHQHLPLARRAGFGAFYGRNHSANFGLPLRGCEQTAQRAEVAACARVLAHSWRPTEYWTDSDLVFLGFERLLAGLRPSPEHCDLWANIATAYHAKGGSDHFRVRKVRGHDQNWEAEDPDNPTDDERQRMLEALMNAGADRRAVAGSDQRAPCDDLVRRVAVRATVTRAVQRRAVAILEARGLLLEEAGRAPHQQMQSWQQAQAGDQPPADQQPGQHHFPEYPWEPIPIVGNTRPDLTEALPPLLNRTALKSGIGICTHWRYPDAMLLSLHWYWSTLQFPVSPQPGDVGATFLELALDYMYATHVVPQEANAAGVPKAHRLQEYFASASRRLAQICRSTRLLARLKPGGWNAPSRRVLAARRLELPDLHGVPVRPRLLCPQHVATAMLHIARLNGSNRTQPKQMPQVTVGSLPYPLWSPPGSDGPAAQPLQGEARGSAPAMPRRRGPSQGATFAELLQVAWTPEEQQAIAVAVAAVSAQGDRFGQAIRRQKEREMKRLLHNRTAVAEQRHVVLPLGGRQGQCLRCEHCDRTAVADSFASFLRGRCLGREAPQTNRQAQIQRAKREDRIETHNQQAEAEQRHHLGLQLHQGKELLQCSRCKEFMPMDGRGVFPAMTTESCILLLPAAEQPAALARRQARYAQMRALGVEPLAAAARAD</sequence>
<dbReference type="EMBL" id="CAUYUJ010018949">
    <property type="protein sequence ID" value="CAK0887534.1"/>
    <property type="molecule type" value="Genomic_DNA"/>
</dbReference>
<evidence type="ECO:0000313" key="2">
    <source>
        <dbReference type="EMBL" id="CAK0887534.1"/>
    </source>
</evidence>
<feature type="compositionally biased region" description="Polar residues" evidence="1">
    <location>
        <begin position="90"/>
        <end position="101"/>
    </location>
</feature>
<dbReference type="InterPro" id="IPR036397">
    <property type="entry name" value="RNaseH_sf"/>
</dbReference>
<feature type="compositionally biased region" description="Low complexity" evidence="1">
    <location>
        <begin position="2003"/>
        <end position="2028"/>
    </location>
</feature>
<name>A0ABN9WLS3_9DINO</name>
<feature type="compositionally biased region" description="Low complexity" evidence="1">
    <location>
        <begin position="675"/>
        <end position="702"/>
    </location>
</feature>
<evidence type="ECO:0000313" key="3">
    <source>
        <dbReference type="Proteomes" id="UP001189429"/>
    </source>
</evidence>
<reference evidence="2" key="1">
    <citation type="submission" date="2023-10" db="EMBL/GenBank/DDBJ databases">
        <authorList>
            <person name="Chen Y."/>
            <person name="Shah S."/>
            <person name="Dougan E. K."/>
            <person name="Thang M."/>
            <person name="Chan C."/>
        </authorList>
    </citation>
    <scope>NUCLEOTIDE SEQUENCE [LARGE SCALE GENOMIC DNA]</scope>
</reference>
<feature type="compositionally biased region" description="Low complexity" evidence="1">
    <location>
        <begin position="102"/>
        <end position="125"/>
    </location>
</feature>
<feature type="region of interest" description="Disordered" evidence="1">
    <location>
        <begin position="2230"/>
        <end position="2260"/>
    </location>
</feature>
<dbReference type="Gene3D" id="3.30.420.10">
    <property type="entry name" value="Ribonuclease H-like superfamily/Ribonuclease H"/>
    <property type="match status" value="1"/>
</dbReference>
<feature type="region of interest" description="Disordered" evidence="1">
    <location>
        <begin position="526"/>
        <end position="550"/>
    </location>
</feature>
<feature type="region of interest" description="Disordered" evidence="1">
    <location>
        <begin position="675"/>
        <end position="709"/>
    </location>
</feature>
<dbReference type="SUPFAM" id="SSF53098">
    <property type="entry name" value="Ribonuclease H-like"/>
    <property type="match status" value="1"/>
</dbReference>
<feature type="region of interest" description="Disordered" evidence="1">
    <location>
        <begin position="2003"/>
        <end position="2035"/>
    </location>
</feature>
<feature type="region of interest" description="Disordered" evidence="1">
    <location>
        <begin position="90"/>
        <end position="135"/>
    </location>
</feature>
<evidence type="ECO:0008006" key="4">
    <source>
        <dbReference type="Google" id="ProtNLM"/>
    </source>
</evidence>
<keyword evidence="3" id="KW-1185">Reference proteome</keyword>
<dbReference type="InterPro" id="IPR036691">
    <property type="entry name" value="Endo/exonu/phosph_ase_sf"/>
</dbReference>
<dbReference type="Proteomes" id="UP001189429">
    <property type="component" value="Unassembled WGS sequence"/>
</dbReference>
<protein>
    <recommendedName>
        <fullName evidence="4">RNase H type-1 domain-containing protein</fullName>
    </recommendedName>
</protein>
<comment type="caution">
    <text evidence="2">The sequence shown here is derived from an EMBL/GenBank/DDBJ whole genome shotgun (WGS) entry which is preliminary data.</text>
</comment>
<organism evidence="2 3">
    <name type="scientific">Prorocentrum cordatum</name>
    <dbReference type="NCBI Taxonomy" id="2364126"/>
    <lineage>
        <taxon>Eukaryota</taxon>
        <taxon>Sar</taxon>
        <taxon>Alveolata</taxon>
        <taxon>Dinophyceae</taxon>
        <taxon>Prorocentrales</taxon>
        <taxon>Prorocentraceae</taxon>
        <taxon>Prorocentrum</taxon>
    </lineage>
</organism>
<evidence type="ECO:0000256" key="1">
    <source>
        <dbReference type="SAM" id="MobiDB-lite"/>
    </source>
</evidence>
<proteinExistence type="predicted"/>
<dbReference type="Gene3D" id="3.60.10.10">
    <property type="entry name" value="Endonuclease/exonuclease/phosphatase"/>
    <property type="match status" value="1"/>
</dbReference>